<name>A0A0E9U583_ANGAN</name>
<reference evidence="2" key="1">
    <citation type="submission" date="2014-11" db="EMBL/GenBank/DDBJ databases">
        <authorList>
            <person name="Amaro Gonzalez C."/>
        </authorList>
    </citation>
    <scope>NUCLEOTIDE SEQUENCE</scope>
</reference>
<evidence type="ECO:0000313" key="2">
    <source>
        <dbReference type="EMBL" id="JAH61079.1"/>
    </source>
</evidence>
<keyword evidence="1" id="KW-0812">Transmembrane</keyword>
<keyword evidence="1" id="KW-1133">Transmembrane helix</keyword>
<dbReference type="AlphaFoldDB" id="A0A0E9U583"/>
<keyword evidence="1" id="KW-0472">Membrane</keyword>
<reference evidence="2" key="2">
    <citation type="journal article" date="2015" name="Fish Shellfish Immunol.">
        <title>Early steps in the European eel (Anguilla anguilla)-Vibrio vulnificus interaction in the gills: Role of the RtxA13 toxin.</title>
        <authorList>
            <person name="Callol A."/>
            <person name="Pajuelo D."/>
            <person name="Ebbesson L."/>
            <person name="Teles M."/>
            <person name="MacKenzie S."/>
            <person name="Amaro C."/>
        </authorList>
    </citation>
    <scope>NUCLEOTIDE SEQUENCE</scope>
</reference>
<sequence>MHGGIYEKLKPFYYCFWLRILLAHTLHSKLYFYFKLDKS</sequence>
<protein>
    <submittedName>
        <fullName evidence="2">Uncharacterized protein</fullName>
    </submittedName>
</protein>
<organism evidence="2">
    <name type="scientific">Anguilla anguilla</name>
    <name type="common">European freshwater eel</name>
    <name type="synonym">Muraena anguilla</name>
    <dbReference type="NCBI Taxonomy" id="7936"/>
    <lineage>
        <taxon>Eukaryota</taxon>
        <taxon>Metazoa</taxon>
        <taxon>Chordata</taxon>
        <taxon>Craniata</taxon>
        <taxon>Vertebrata</taxon>
        <taxon>Euteleostomi</taxon>
        <taxon>Actinopterygii</taxon>
        <taxon>Neopterygii</taxon>
        <taxon>Teleostei</taxon>
        <taxon>Anguilliformes</taxon>
        <taxon>Anguillidae</taxon>
        <taxon>Anguilla</taxon>
    </lineage>
</organism>
<proteinExistence type="predicted"/>
<accession>A0A0E9U583</accession>
<dbReference type="EMBL" id="GBXM01047498">
    <property type="protein sequence ID" value="JAH61079.1"/>
    <property type="molecule type" value="Transcribed_RNA"/>
</dbReference>
<evidence type="ECO:0000256" key="1">
    <source>
        <dbReference type="SAM" id="Phobius"/>
    </source>
</evidence>
<feature type="transmembrane region" description="Helical" evidence="1">
    <location>
        <begin position="12"/>
        <end position="34"/>
    </location>
</feature>